<dbReference type="Pfam" id="PF07244">
    <property type="entry name" value="POTRA"/>
    <property type="match status" value="1"/>
</dbReference>
<evidence type="ECO:0000256" key="5">
    <source>
        <dbReference type="ARBA" id="ARBA00022729"/>
    </source>
</evidence>
<keyword evidence="7" id="KW-0998">Cell outer membrane</keyword>
<dbReference type="InterPro" id="IPR010827">
    <property type="entry name" value="BamA/TamA_POTRA"/>
</dbReference>
<feature type="domain" description="TamA POTRA" evidence="12">
    <location>
        <begin position="36"/>
        <end position="113"/>
    </location>
</feature>
<comment type="subunit">
    <text evidence="9">Interacts with TamB to form the translocation and assembly module (TAM).</text>
</comment>
<evidence type="ECO:0000313" key="14">
    <source>
        <dbReference type="Proteomes" id="UP000830055"/>
    </source>
</evidence>
<accession>A0ABM7WAB1</accession>
<keyword evidence="6" id="KW-0472">Membrane</keyword>
<comment type="similarity">
    <text evidence="2">Belongs to the TamA family.</text>
</comment>
<feature type="domain" description="POTRA" evidence="11">
    <location>
        <begin position="214"/>
        <end position="270"/>
    </location>
</feature>
<evidence type="ECO:0000256" key="3">
    <source>
        <dbReference type="ARBA" id="ARBA00015419"/>
    </source>
</evidence>
<reference evidence="13 14" key="1">
    <citation type="submission" date="2022-01" db="EMBL/GenBank/DDBJ databases">
        <title>Desulfofustis limnae sp. nov., a novel mesophilic sulfate-reducing bacterium isolated from marsh soil.</title>
        <authorList>
            <person name="Watanabe M."/>
            <person name="Takahashi A."/>
            <person name="Kojima H."/>
            <person name="Fukui M."/>
        </authorList>
    </citation>
    <scope>NUCLEOTIDE SEQUENCE [LARGE SCALE GENOMIC DNA]</scope>
    <source>
        <strain evidence="13 14">PPLL</strain>
    </source>
</reference>
<dbReference type="PANTHER" id="PTHR12815:SF47">
    <property type="entry name" value="TRANSLOCATION AND ASSEMBLY MODULE SUBUNIT TAMA"/>
    <property type="match status" value="1"/>
</dbReference>
<dbReference type="PANTHER" id="PTHR12815">
    <property type="entry name" value="SORTING AND ASSEMBLY MACHINERY SAMM50 PROTEIN FAMILY MEMBER"/>
    <property type="match status" value="1"/>
</dbReference>
<dbReference type="Pfam" id="PF17243">
    <property type="entry name" value="POTRA_TamA_1"/>
    <property type="match status" value="1"/>
</dbReference>
<dbReference type="EMBL" id="AP025516">
    <property type="protein sequence ID" value="BDD87842.1"/>
    <property type="molecule type" value="Genomic_DNA"/>
</dbReference>
<keyword evidence="4" id="KW-0812">Transmembrane</keyword>
<dbReference type="Gene3D" id="3.10.20.310">
    <property type="entry name" value="membrane protein fhac"/>
    <property type="match status" value="3"/>
</dbReference>
<organism evidence="13 14">
    <name type="scientific">Desulfofustis limnaeus</name>
    <dbReference type="NCBI Taxonomy" id="2740163"/>
    <lineage>
        <taxon>Bacteria</taxon>
        <taxon>Pseudomonadati</taxon>
        <taxon>Thermodesulfobacteriota</taxon>
        <taxon>Desulfobulbia</taxon>
        <taxon>Desulfobulbales</taxon>
        <taxon>Desulfocapsaceae</taxon>
        <taxon>Desulfofustis</taxon>
    </lineage>
</organism>
<dbReference type="InterPro" id="IPR039910">
    <property type="entry name" value="D15-like"/>
</dbReference>
<keyword evidence="5" id="KW-0732">Signal</keyword>
<proteinExistence type="inferred from homology"/>
<dbReference type="InterPro" id="IPR035243">
    <property type="entry name" value="TamA_POTRA_Dom_1"/>
</dbReference>
<dbReference type="InterPro" id="IPR000184">
    <property type="entry name" value="Bac_surfAg_D15"/>
</dbReference>
<feature type="domain" description="Bacterial surface antigen (D15)" evidence="10">
    <location>
        <begin position="410"/>
        <end position="575"/>
    </location>
</feature>
<name>A0ABM7WAB1_9BACT</name>
<evidence type="ECO:0000256" key="8">
    <source>
        <dbReference type="ARBA" id="ARBA00033063"/>
    </source>
</evidence>
<evidence type="ECO:0000256" key="7">
    <source>
        <dbReference type="ARBA" id="ARBA00023237"/>
    </source>
</evidence>
<evidence type="ECO:0000256" key="1">
    <source>
        <dbReference type="ARBA" id="ARBA00004442"/>
    </source>
</evidence>
<comment type="subcellular location">
    <subcellularLocation>
        <location evidence="1">Cell outer membrane</location>
    </subcellularLocation>
</comment>
<evidence type="ECO:0000256" key="4">
    <source>
        <dbReference type="ARBA" id="ARBA00022692"/>
    </source>
</evidence>
<gene>
    <name evidence="13" type="ORF">DPPLL_22070</name>
</gene>
<evidence type="ECO:0000256" key="6">
    <source>
        <dbReference type="ARBA" id="ARBA00023136"/>
    </source>
</evidence>
<evidence type="ECO:0000256" key="2">
    <source>
        <dbReference type="ARBA" id="ARBA00010248"/>
    </source>
</evidence>
<dbReference type="Proteomes" id="UP000830055">
    <property type="component" value="Chromosome"/>
</dbReference>
<dbReference type="RefSeq" id="WP_284151254.1">
    <property type="nucleotide sequence ID" value="NZ_AP025516.1"/>
</dbReference>
<dbReference type="Gene3D" id="2.40.160.50">
    <property type="entry name" value="membrane protein fhac: a member of the omp85/tpsb transporter family"/>
    <property type="match status" value="1"/>
</dbReference>
<evidence type="ECO:0000256" key="9">
    <source>
        <dbReference type="ARBA" id="ARBA00093548"/>
    </source>
</evidence>
<evidence type="ECO:0000259" key="12">
    <source>
        <dbReference type="Pfam" id="PF17243"/>
    </source>
</evidence>
<evidence type="ECO:0000259" key="10">
    <source>
        <dbReference type="Pfam" id="PF01103"/>
    </source>
</evidence>
<protein>
    <recommendedName>
        <fullName evidence="3">Translocation and assembly module subunit TamA</fullName>
    </recommendedName>
    <alternativeName>
        <fullName evidence="8">Autotransporter assembly factor TamA</fullName>
    </alternativeName>
</protein>
<evidence type="ECO:0000259" key="11">
    <source>
        <dbReference type="Pfam" id="PF07244"/>
    </source>
</evidence>
<keyword evidence="14" id="KW-1185">Reference proteome</keyword>
<dbReference type="Pfam" id="PF01103">
    <property type="entry name" value="Omp85"/>
    <property type="match status" value="1"/>
</dbReference>
<sequence>MSLVYTTTIRCYRVSFLLCLLLVLMTGDGRTEVAPSVSVSGIEGRLKENVLARLRINIFRLTQLSESEVERLHRLAEEDIASALEPFGYYDPVVQGRLAFGDGSWQAAYAIDPGAPVLVSEVRIEVRGEGAGLPELAEPAAAFPLQRGAVLDHRLYEEGKKTVLRRARSLGLLDAAYGVHEIRVDRTNRQASLRLRLDTGRRYQFGRVLSDQQIIEPELLERFLPFQQGEPFSRRLLQEVQRDLYRTDYFGSVRVVADLDNVEDHTIPVIVEAEPPEHYNRYSVGIGWATDIGAHLRFERNNRLLNKRGHRLNGSLLIGELKSYGLLNYRVPVADPRFDSLVASGLWDREQWEDIRTERLSTGLAFEHVQAEYLYGISVEALNESYRIGETRDSAVLIMPGIKGSLAWADDVVNTENGVRLSVEGAGASDQLLSDASFIKVRGDGKLIVSPLPGWRLIGSGAVGAILVDDIDDIPPSLRFYAGGEKSVRGYQYRSLGPVDERGSVIGGRLLLTGSVEIERQLGRSWRMAAFYDAGNAMDDLEVDLAHGVGIGLGFALPFGQVRLDVAYPLDDQGSTQSVFLSVGADL</sequence>
<evidence type="ECO:0000313" key="13">
    <source>
        <dbReference type="EMBL" id="BDD87842.1"/>
    </source>
</evidence>